<gene>
    <name evidence="2" type="ORF">G4Z02_06280</name>
</gene>
<name>A0A7L7KTQ7_9MOLU</name>
<feature type="transmembrane region" description="Helical" evidence="1">
    <location>
        <begin position="22"/>
        <end position="55"/>
    </location>
</feature>
<dbReference type="RefSeq" id="WP_258877167.1">
    <property type="nucleotide sequence ID" value="NZ_CP048914.1"/>
</dbReference>
<dbReference type="Proteomes" id="UP000514720">
    <property type="component" value="Chromosome"/>
</dbReference>
<accession>A0A7L7KTQ7</accession>
<keyword evidence="1" id="KW-1133">Transmembrane helix</keyword>
<reference evidence="2 3" key="1">
    <citation type="submission" date="2020-02" db="EMBL/GenBank/DDBJ databases">
        <authorList>
            <person name="Zheng R.K."/>
            <person name="Sun C.M."/>
        </authorList>
    </citation>
    <scope>NUCLEOTIDE SEQUENCE [LARGE SCALE GENOMIC DNA]</scope>
    <source>
        <strain evidence="3">zrk13</strain>
    </source>
</reference>
<feature type="transmembrane region" description="Helical" evidence="1">
    <location>
        <begin position="67"/>
        <end position="88"/>
    </location>
</feature>
<proteinExistence type="predicted"/>
<sequence length="160" mass="18939">MDNKLTLIQELKNLETRTKIRLIVYLVLLIISGIYELHTVVVLVFVFSPLILLYITLSDANKRELQVFFVFMVSAFMQIIYYLIYHWIALLTIFHDPIIWKNVIFTSILLIISVLAVVVLPRYYYKIKPIVRRSLAILYIVLFYLGSLFLIWFIAWTGVF</sequence>
<dbReference type="KEGG" id="xcl:G4Z02_06280"/>
<feature type="transmembrane region" description="Helical" evidence="1">
    <location>
        <begin position="103"/>
        <end position="124"/>
    </location>
</feature>
<evidence type="ECO:0000313" key="3">
    <source>
        <dbReference type="Proteomes" id="UP000514720"/>
    </source>
</evidence>
<feature type="transmembrane region" description="Helical" evidence="1">
    <location>
        <begin position="136"/>
        <end position="155"/>
    </location>
</feature>
<keyword evidence="1" id="KW-0812">Transmembrane</keyword>
<organism evidence="2 3">
    <name type="scientific">Candidatus Xianfuyuplasma coldseepsis</name>
    <dbReference type="NCBI Taxonomy" id="2782163"/>
    <lineage>
        <taxon>Bacteria</taxon>
        <taxon>Bacillati</taxon>
        <taxon>Mycoplasmatota</taxon>
        <taxon>Mollicutes</taxon>
        <taxon>Candidatus Izemoplasmatales</taxon>
        <taxon>Candidatus Izemoplasmataceae</taxon>
        <taxon>Candidatus Xianfuyuplasma</taxon>
    </lineage>
</organism>
<dbReference type="EMBL" id="CP048914">
    <property type="protein sequence ID" value="QMS85374.1"/>
    <property type="molecule type" value="Genomic_DNA"/>
</dbReference>
<keyword evidence="3" id="KW-1185">Reference proteome</keyword>
<protein>
    <submittedName>
        <fullName evidence="2">Uncharacterized protein</fullName>
    </submittedName>
</protein>
<dbReference type="AlphaFoldDB" id="A0A7L7KTQ7"/>
<keyword evidence="1" id="KW-0472">Membrane</keyword>
<evidence type="ECO:0000313" key="2">
    <source>
        <dbReference type="EMBL" id="QMS85374.1"/>
    </source>
</evidence>
<evidence type="ECO:0000256" key="1">
    <source>
        <dbReference type="SAM" id="Phobius"/>
    </source>
</evidence>